<dbReference type="InterPro" id="IPR010200">
    <property type="entry name" value="HflC"/>
</dbReference>
<proteinExistence type="inferred from homology"/>
<keyword evidence="4" id="KW-1133">Transmembrane helix</keyword>
<evidence type="ECO:0000256" key="2">
    <source>
        <dbReference type="ARBA" id="ARBA00007862"/>
    </source>
</evidence>
<reference evidence="9 10" key="1">
    <citation type="submission" date="2016-10" db="EMBL/GenBank/DDBJ databases">
        <authorList>
            <person name="Varghese N."/>
            <person name="Submissions S."/>
        </authorList>
    </citation>
    <scope>NUCLEOTIDE SEQUENCE [LARGE SCALE GENOMIC DNA]</scope>
    <source>
        <strain evidence="9 10">DSM 2260</strain>
    </source>
</reference>
<protein>
    <recommendedName>
        <fullName evidence="6">Protein HflC</fullName>
    </recommendedName>
</protein>
<organism evidence="8 11">
    <name type="scientific">Myxococcus virescens</name>
    <dbReference type="NCBI Taxonomy" id="83456"/>
    <lineage>
        <taxon>Bacteria</taxon>
        <taxon>Pseudomonadati</taxon>
        <taxon>Myxococcota</taxon>
        <taxon>Myxococcia</taxon>
        <taxon>Myxococcales</taxon>
        <taxon>Cystobacterineae</taxon>
        <taxon>Myxococcaceae</taxon>
        <taxon>Myxococcus</taxon>
    </lineage>
</organism>
<dbReference type="Pfam" id="PF01145">
    <property type="entry name" value="Band_7"/>
    <property type="match status" value="1"/>
</dbReference>
<dbReference type="AlphaFoldDB" id="A0A511HGR6"/>
<evidence type="ECO:0000313" key="9">
    <source>
        <dbReference type="EMBL" id="SDF09789.1"/>
    </source>
</evidence>
<dbReference type="Proteomes" id="UP000321224">
    <property type="component" value="Unassembled WGS sequence"/>
</dbReference>
<accession>A0A511HGR6</accession>
<comment type="subcellular location">
    <subcellularLocation>
        <location evidence="1">Membrane</location>
        <topology evidence="1">Single-pass membrane protein</topology>
    </subcellularLocation>
</comment>
<gene>
    <name evidence="8" type="ORF">MVI01_43480</name>
    <name evidence="9" type="ORF">SAMN04488504_1205</name>
</gene>
<dbReference type="PIRSF" id="PIRSF005651">
    <property type="entry name" value="HflC"/>
    <property type="match status" value="1"/>
</dbReference>
<dbReference type="GO" id="GO:0016020">
    <property type="term" value="C:membrane"/>
    <property type="evidence" value="ECO:0007669"/>
    <property type="project" value="UniProtKB-SubCell"/>
</dbReference>
<evidence type="ECO:0000256" key="1">
    <source>
        <dbReference type="ARBA" id="ARBA00004167"/>
    </source>
</evidence>
<dbReference type="GO" id="GO:0006508">
    <property type="term" value="P:proteolysis"/>
    <property type="evidence" value="ECO:0007669"/>
    <property type="project" value="UniProtKB-KW"/>
</dbReference>
<dbReference type="SMART" id="SM00244">
    <property type="entry name" value="PHB"/>
    <property type="match status" value="1"/>
</dbReference>
<evidence type="ECO:0000256" key="5">
    <source>
        <dbReference type="ARBA" id="ARBA00023136"/>
    </source>
</evidence>
<comment type="similarity">
    <text evidence="2 6">Belongs to the band 7/mec-2 family. HflC subfamily.</text>
</comment>
<dbReference type="GO" id="GO:0008233">
    <property type="term" value="F:peptidase activity"/>
    <property type="evidence" value="ECO:0007669"/>
    <property type="project" value="UniProtKB-KW"/>
</dbReference>
<feature type="domain" description="Band 7" evidence="7">
    <location>
        <begin position="21"/>
        <end position="209"/>
    </location>
</feature>
<evidence type="ECO:0000313" key="8">
    <source>
        <dbReference type="EMBL" id="GEL72564.1"/>
    </source>
</evidence>
<dbReference type="CDD" id="cd03405">
    <property type="entry name" value="SPFH_HflC"/>
    <property type="match status" value="1"/>
</dbReference>
<keyword evidence="3" id="KW-0812">Transmembrane</keyword>
<keyword evidence="10" id="KW-1185">Reference proteome</keyword>
<keyword evidence="5" id="KW-0472">Membrane</keyword>
<keyword evidence="9" id="KW-0645">Protease</keyword>
<name>A0A511HGR6_9BACT</name>
<dbReference type="InterPro" id="IPR001107">
    <property type="entry name" value="Band_7"/>
</dbReference>
<evidence type="ECO:0000256" key="4">
    <source>
        <dbReference type="ARBA" id="ARBA00022989"/>
    </source>
</evidence>
<dbReference type="RefSeq" id="WP_090494773.1">
    <property type="nucleotide sequence ID" value="NZ_BJVY01000026.1"/>
</dbReference>
<dbReference type="InterPro" id="IPR036013">
    <property type="entry name" value="Band_7/SPFH_dom_sf"/>
</dbReference>
<dbReference type="EMBL" id="FNAJ01000020">
    <property type="protein sequence ID" value="SDF09789.1"/>
    <property type="molecule type" value="Genomic_DNA"/>
</dbReference>
<comment type="caution">
    <text evidence="8">The sequence shown here is derived from an EMBL/GenBank/DDBJ whole genome shotgun (WGS) entry which is preliminary data.</text>
</comment>
<keyword evidence="9" id="KW-0378">Hydrolase</keyword>
<reference evidence="8 11" key="2">
    <citation type="submission" date="2019-07" db="EMBL/GenBank/DDBJ databases">
        <title>Whole genome shotgun sequence of Myxococcus virescens NBRC 100334.</title>
        <authorList>
            <person name="Hosoyama A."/>
            <person name="Uohara A."/>
            <person name="Ohji S."/>
            <person name="Ichikawa N."/>
        </authorList>
    </citation>
    <scope>NUCLEOTIDE SEQUENCE [LARGE SCALE GENOMIC DNA]</scope>
    <source>
        <strain evidence="8 11">NBRC 100334</strain>
    </source>
</reference>
<evidence type="ECO:0000259" key="7">
    <source>
        <dbReference type="SMART" id="SM00244"/>
    </source>
</evidence>
<dbReference type="PANTHER" id="PTHR42911">
    <property type="entry name" value="MODULATOR OF FTSH PROTEASE HFLC"/>
    <property type="match status" value="1"/>
</dbReference>
<sequence>MSRLVIPLGVLAILAVVLGFSATYTLSEHEQAVITRFGEPKGASVVDPGLHFKMPFVDTVNRFDKRWLDWRGDPNQIPTKDKKYIWVDTFGRWRIVDPLRFFQRLRDERNAQSRLDDIIDGETRNTIASFALIEAVRSTNRPFEDDEYTAETERAESLEQVAQGRDKLTRQIRLRAAEIVKEFGVELVDVQIRRINYVDEVQVKVFERMISERKRIAERSRSEGMGRAAEVRGQRERDLKEIRSAAYRKAQDVTGAADAEATKIYAEAFGRDPEFYQFMRTLEAYPDVVDSSTSLFLGGESEFYRYLRSSSKK</sequence>
<dbReference type="NCBIfam" id="TIGR01932">
    <property type="entry name" value="hflC"/>
    <property type="match status" value="1"/>
</dbReference>
<dbReference type="EMBL" id="BJVY01000026">
    <property type="protein sequence ID" value="GEL72564.1"/>
    <property type="molecule type" value="Genomic_DNA"/>
</dbReference>
<evidence type="ECO:0000313" key="11">
    <source>
        <dbReference type="Proteomes" id="UP000321224"/>
    </source>
</evidence>
<dbReference type="Gene3D" id="3.30.479.30">
    <property type="entry name" value="Band 7 domain"/>
    <property type="match status" value="1"/>
</dbReference>
<dbReference type="Proteomes" id="UP000198717">
    <property type="component" value="Unassembled WGS sequence"/>
</dbReference>
<evidence type="ECO:0000256" key="6">
    <source>
        <dbReference type="PIRNR" id="PIRNR005651"/>
    </source>
</evidence>
<dbReference type="SUPFAM" id="SSF117892">
    <property type="entry name" value="Band 7/SPFH domain"/>
    <property type="match status" value="2"/>
</dbReference>
<dbReference type="PANTHER" id="PTHR42911:SF1">
    <property type="entry name" value="MODULATOR OF FTSH PROTEASE HFLC"/>
    <property type="match status" value="1"/>
</dbReference>
<comment type="function">
    <text evidence="6">HflC and HflK could regulate a protease.</text>
</comment>
<evidence type="ECO:0000256" key="3">
    <source>
        <dbReference type="ARBA" id="ARBA00022692"/>
    </source>
</evidence>
<evidence type="ECO:0000313" key="10">
    <source>
        <dbReference type="Proteomes" id="UP000198717"/>
    </source>
</evidence>